<feature type="region of interest" description="Disordered" evidence="3">
    <location>
        <begin position="232"/>
        <end position="266"/>
    </location>
</feature>
<dbReference type="SUPFAM" id="SSF54928">
    <property type="entry name" value="RNA-binding domain, RBD"/>
    <property type="match status" value="2"/>
</dbReference>
<dbReference type="Gene3D" id="3.30.70.330">
    <property type="match status" value="2"/>
</dbReference>
<feature type="compositionally biased region" description="Polar residues" evidence="3">
    <location>
        <begin position="247"/>
        <end position="260"/>
    </location>
</feature>
<dbReference type="PANTHER" id="PTHR48027">
    <property type="entry name" value="HETEROGENEOUS NUCLEAR RIBONUCLEOPROTEIN 87F-RELATED"/>
    <property type="match status" value="1"/>
</dbReference>
<dbReference type="InterPro" id="IPR012677">
    <property type="entry name" value="Nucleotide-bd_a/b_plait_sf"/>
</dbReference>
<dbReference type="CDD" id="cd00590">
    <property type="entry name" value="RRM_SF"/>
    <property type="match status" value="1"/>
</dbReference>
<dbReference type="SMART" id="SM00360">
    <property type="entry name" value="RRM"/>
    <property type="match status" value="2"/>
</dbReference>
<evidence type="ECO:0000259" key="4">
    <source>
        <dbReference type="PROSITE" id="PS50102"/>
    </source>
</evidence>
<dbReference type="InterPro" id="IPR035979">
    <property type="entry name" value="RBD_domain_sf"/>
</dbReference>
<keyword evidence="1 2" id="KW-0694">RNA-binding</keyword>
<evidence type="ECO:0000256" key="1">
    <source>
        <dbReference type="ARBA" id="ARBA00022884"/>
    </source>
</evidence>
<dbReference type="GO" id="GO:0003723">
    <property type="term" value="F:RNA binding"/>
    <property type="evidence" value="ECO:0007669"/>
    <property type="project" value="UniProtKB-UniRule"/>
</dbReference>
<dbReference type="PROSITE" id="PS50102">
    <property type="entry name" value="RRM"/>
    <property type="match status" value="2"/>
</dbReference>
<gene>
    <name evidence="5" type="ORF">PEGY_LOCUS10648</name>
</gene>
<accession>A0A9W4KR89</accession>
<dbReference type="OrthoDB" id="6730379at2759"/>
<protein>
    <recommendedName>
        <fullName evidence="4">RRM domain-containing protein</fullName>
    </recommendedName>
</protein>
<dbReference type="InterPro" id="IPR052462">
    <property type="entry name" value="SLIRP/GR-RBP-like"/>
</dbReference>
<dbReference type="EMBL" id="CAJVRC010000904">
    <property type="protein sequence ID" value="CAG8909850.1"/>
    <property type="molecule type" value="Genomic_DNA"/>
</dbReference>
<organism evidence="5 6">
    <name type="scientific">Penicillium egyptiacum</name>
    <dbReference type="NCBI Taxonomy" id="1303716"/>
    <lineage>
        <taxon>Eukaryota</taxon>
        <taxon>Fungi</taxon>
        <taxon>Dikarya</taxon>
        <taxon>Ascomycota</taxon>
        <taxon>Pezizomycotina</taxon>
        <taxon>Eurotiomycetes</taxon>
        <taxon>Eurotiomycetidae</taxon>
        <taxon>Eurotiales</taxon>
        <taxon>Aspergillaceae</taxon>
        <taxon>Penicillium</taxon>
    </lineage>
</organism>
<feature type="domain" description="RRM" evidence="4">
    <location>
        <begin position="59"/>
        <end position="136"/>
    </location>
</feature>
<evidence type="ECO:0000256" key="3">
    <source>
        <dbReference type="SAM" id="MobiDB-lite"/>
    </source>
</evidence>
<feature type="region of interest" description="Disordered" evidence="3">
    <location>
        <begin position="1"/>
        <end position="24"/>
    </location>
</feature>
<dbReference type="Proteomes" id="UP001154252">
    <property type="component" value="Unassembled WGS sequence"/>
</dbReference>
<proteinExistence type="predicted"/>
<name>A0A9W4KR89_9EURO</name>
<evidence type="ECO:0000313" key="5">
    <source>
        <dbReference type="EMBL" id="CAG8909850.1"/>
    </source>
</evidence>
<sequence length="300" mass="34153">MRFASPTITQTRLNSTNRDGPRTPIRYVESVQPSRADQARLQRQERRRQYMSDGPVPKTTVYVGNLFFDVTAEDLRKHFEKYGAVENALIVHDARGLSKGFGYVTFSTIEEATHAITQQHGGILEGREVVVQFSNTVYRSMADSKPSQTLYIGNVPYELTDQDLQDLLADLHGVKDVRIPVDRRTGLPRGFGHIDFADQSNASHAKEVLSRKEPYGRKLVVSFAKRKVLSPEDLQRHQQKRLENKKPFNQRSGAQSNVESFSAVREPEVREVREVNEIGEVTEVKEAEQVVEQTETEQKQ</sequence>
<dbReference type="Pfam" id="PF00076">
    <property type="entry name" value="RRM_1"/>
    <property type="match status" value="2"/>
</dbReference>
<feature type="domain" description="RRM" evidence="4">
    <location>
        <begin position="148"/>
        <end position="226"/>
    </location>
</feature>
<keyword evidence="6" id="KW-1185">Reference proteome</keyword>
<dbReference type="AlphaFoldDB" id="A0A9W4KR89"/>
<evidence type="ECO:0000313" key="6">
    <source>
        <dbReference type="Proteomes" id="UP001154252"/>
    </source>
</evidence>
<evidence type="ECO:0000256" key="2">
    <source>
        <dbReference type="PROSITE-ProRule" id="PRU00176"/>
    </source>
</evidence>
<dbReference type="InterPro" id="IPR000504">
    <property type="entry name" value="RRM_dom"/>
</dbReference>
<feature type="compositionally biased region" description="Polar residues" evidence="3">
    <location>
        <begin position="1"/>
        <end position="18"/>
    </location>
</feature>
<comment type="caution">
    <text evidence="5">The sequence shown here is derived from an EMBL/GenBank/DDBJ whole genome shotgun (WGS) entry which is preliminary data.</text>
</comment>
<reference evidence="5" key="1">
    <citation type="submission" date="2021-07" db="EMBL/GenBank/DDBJ databases">
        <authorList>
            <person name="Branca A.L. A."/>
        </authorList>
    </citation>
    <scope>NUCLEOTIDE SEQUENCE</scope>
</reference>
<feature type="compositionally biased region" description="Basic and acidic residues" evidence="3">
    <location>
        <begin position="232"/>
        <end position="246"/>
    </location>
</feature>